<organism evidence="5 6">
    <name type="scientific">Colletotrichum sidae</name>
    <dbReference type="NCBI Taxonomy" id="1347389"/>
    <lineage>
        <taxon>Eukaryota</taxon>
        <taxon>Fungi</taxon>
        <taxon>Dikarya</taxon>
        <taxon>Ascomycota</taxon>
        <taxon>Pezizomycotina</taxon>
        <taxon>Sordariomycetes</taxon>
        <taxon>Hypocreomycetidae</taxon>
        <taxon>Glomerellales</taxon>
        <taxon>Glomerellaceae</taxon>
        <taxon>Colletotrichum</taxon>
        <taxon>Colletotrichum orbiculare species complex</taxon>
    </lineage>
</organism>
<dbReference type="Proteomes" id="UP000295604">
    <property type="component" value="Unassembled WGS sequence"/>
</dbReference>
<evidence type="ECO:0000256" key="2">
    <source>
        <dbReference type="ARBA" id="ARBA00022989"/>
    </source>
</evidence>
<keyword evidence="6" id="KW-1185">Reference proteome</keyword>
<comment type="caution">
    <text evidence="5">The sequence shown here is derived from an EMBL/GenBank/DDBJ whole genome shotgun (WGS) entry which is preliminary data.</text>
</comment>
<dbReference type="EMBL" id="QAPF01000158">
    <property type="protein sequence ID" value="TEA14574.1"/>
    <property type="molecule type" value="Genomic_DNA"/>
</dbReference>
<sequence>MMGMDMGSATTTAMSMATSTGTSSSSSSSMSMSMEDMTMTFFQAFQTPLFATSWTPSTQGQYAGTCVFLVVLACILRLLLAVKPILEDRFWRNNPAYDSDKQPFYAHGGGEVEPGLGASVVRRDIVGRWRGWRAGAAAARATYEVLVGGVGYLLMLAIMTMNLGYFLSVLGGIWLGTFLLGGLAGGGATMYC</sequence>
<dbReference type="GO" id="GO:0005375">
    <property type="term" value="F:copper ion transmembrane transporter activity"/>
    <property type="evidence" value="ECO:0007669"/>
    <property type="project" value="UniProtKB-UniRule"/>
</dbReference>
<dbReference type="InterPro" id="IPR007274">
    <property type="entry name" value="Cop_transporter"/>
</dbReference>
<evidence type="ECO:0000256" key="4">
    <source>
        <dbReference type="RuleBase" id="RU367022"/>
    </source>
</evidence>
<evidence type="ECO:0000256" key="1">
    <source>
        <dbReference type="ARBA" id="ARBA00022692"/>
    </source>
</evidence>
<dbReference type="Pfam" id="PF04145">
    <property type="entry name" value="Ctr"/>
    <property type="match status" value="1"/>
</dbReference>
<keyword evidence="3 4" id="KW-0472">Membrane</keyword>
<gene>
    <name evidence="5" type="ORF">C8034_v003341</name>
</gene>
<keyword evidence="2 4" id="KW-1133">Transmembrane helix</keyword>
<feature type="transmembrane region" description="Helical" evidence="4">
    <location>
        <begin position="145"/>
        <end position="167"/>
    </location>
</feature>
<name>A0A4R8TAJ6_9PEZI</name>
<proteinExistence type="inferred from homology"/>
<protein>
    <recommendedName>
        <fullName evidence="4">Copper transport protein</fullName>
    </recommendedName>
</protein>
<comment type="subcellular location">
    <subcellularLocation>
        <location evidence="4">Membrane</location>
        <topology evidence="4">Multi-pass membrane protein</topology>
    </subcellularLocation>
</comment>
<comment type="similarity">
    <text evidence="4">Belongs to the copper transporter (Ctr) (TC 1.A.56) family. SLC31A subfamily.</text>
</comment>
<keyword evidence="4" id="KW-0187">Copper transport</keyword>
<dbReference type="PANTHER" id="PTHR12483">
    <property type="entry name" value="SOLUTE CARRIER FAMILY 31 COPPER TRANSPORTERS"/>
    <property type="match status" value="1"/>
</dbReference>
<feature type="transmembrane region" description="Helical" evidence="4">
    <location>
        <begin position="61"/>
        <end position="82"/>
    </location>
</feature>
<keyword evidence="4" id="KW-0406">Ion transport</keyword>
<feature type="transmembrane region" description="Helical" evidence="4">
    <location>
        <begin position="173"/>
        <end position="191"/>
    </location>
</feature>
<accession>A0A4R8TAJ6</accession>
<evidence type="ECO:0000313" key="6">
    <source>
        <dbReference type="Proteomes" id="UP000295604"/>
    </source>
</evidence>
<keyword evidence="4" id="KW-0813">Transport</keyword>
<keyword evidence="4" id="KW-0186">Copper</keyword>
<evidence type="ECO:0000256" key="3">
    <source>
        <dbReference type="ARBA" id="ARBA00023136"/>
    </source>
</evidence>
<reference evidence="5 6" key="1">
    <citation type="submission" date="2018-11" db="EMBL/GenBank/DDBJ databases">
        <title>Genome sequence and assembly of Colletotrichum sidae.</title>
        <authorList>
            <person name="Gan P."/>
            <person name="Shirasu K."/>
        </authorList>
    </citation>
    <scope>NUCLEOTIDE SEQUENCE [LARGE SCALE GENOMIC DNA]</scope>
    <source>
        <strain evidence="5 6">CBS 518.97</strain>
    </source>
</reference>
<dbReference type="PANTHER" id="PTHR12483:SF120">
    <property type="entry name" value="HIGH-AFFINITY COPPER TRANSPORTER CTRA2"/>
    <property type="match status" value="1"/>
</dbReference>
<dbReference type="AlphaFoldDB" id="A0A4R8TAJ6"/>
<dbReference type="GO" id="GO:0005886">
    <property type="term" value="C:plasma membrane"/>
    <property type="evidence" value="ECO:0007669"/>
    <property type="project" value="TreeGrafter"/>
</dbReference>
<keyword evidence="1 4" id="KW-0812">Transmembrane</keyword>
<evidence type="ECO:0000313" key="5">
    <source>
        <dbReference type="EMBL" id="TEA14574.1"/>
    </source>
</evidence>